<protein>
    <submittedName>
        <fullName evidence="2">Uncharacterized protein</fullName>
    </submittedName>
</protein>
<dbReference type="EMBL" id="CACRXK020002585">
    <property type="protein sequence ID" value="CAB3995025.1"/>
    <property type="molecule type" value="Genomic_DNA"/>
</dbReference>
<sequence length="294" mass="32389">MLVELYIASEKRYTTEQVGKVTTVDVQRQQWSLSPEAKNCFYNIYNDWELNVCEKYQHDLLLSGLFARGNSHIVRLSVPIQLLLSMFSTSDETSMPNTSSASASASTDAPTSDDNDKHNKSLAAEDTSINPATDKAPSSSQPDSDDVNGTDAGPHNDAQTPNVVSHNAIKASQTIVNMCLQHVSMMNGKNVLSSETAIPPSLLHTTDELKAYRLILLTLGKIVSASISFLIKHPLPEDEMLLEDLGNLLPFGISLESYTSAYRVSNDESDLHGKDYEKTENKDLLSPNKKQRLD</sequence>
<proteinExistence type="predicted"/>
<comment type="caution">
    <text evidence="2">The sequence shown here is derived from an EMBL/GenBank/DDBJ whole genome shotgun (WGS) entry which is preliminary data.</text>
</comment>
<keyword evidence="3" id="KW-1185">Reference proteome</keyword>
<feature type="region of interest" description="Disordered" evidence="1">
    <location>
        <begin position="91"/>
        <end position="161"/>
    </location>
</feature>
<organism evidence="2 3">
    <name type="scientific">Paramuricea clavata</name>
    <name type="common">Red gorgonian</name>
    <name type="synonym">Violescent sea-whip</name>
    <dbReference type="NCBI Taxonomy" id="317549"/>
    <lineage>
        <taxon>Eukaryota</taxon>
        <taxon>Metazoa</taxon>
        <taxon>Cnidaria</taxon>
        <taxon>Anthozoa</taxon>
        <taxon>Octocorallia</taxon>
        <taxon>Malacalcyonacea</taxon>
        <taxon>Plexauridae</taxon>
        <taxon>Paramuricea</taxon>
    </lineage>
</organism>
<evidence type="ECO:0000256" key="1">
    <source>
        <dbReference type="SAM" id="MobiDB-lite"/>
    </source>
</evidence>
<accession>A0A6S7GTN8</accession>
<feature type="compositionally biased region" description="Low complexity" evidence="1">
    <location>
        <begin position="93"/>
        <end position="112"/>
    </location>
</feature>
<dbReference type="AlphaFoldDB" id="A0A6S7GTN8"/>
<feature type="region of interest" description="Disordered" evidence="1">
    <location>
        <begin position="269"/>
        <end position="294"/>
    </location>
</feature>
<feature type="compositionally biased region" description="Polar residues" evidence="1">
    <location>
        <begin position="127"/>
        <end position="142"/>
    </location>
</feature>
<evidence type="ECO:0000313" key="3">
    <source>
        <dbReference type="Proteomes" id="UP001152795"/>
    </source>
</evidence>
<dbReference type="Proteomes" id="UP001152795">
    <property type="component" value="Unassembled WGS sequence"/>
</dbReference>
<name>A0A6S7GTN8_PARCT</name>
<dbReference type="OrthoDB" id="10615760at2759"/>
<feature type="compositionally biased region" description="Basic and acidic residues" evidence="1">
    <location>
        <begin position="269"/>
        <end position="283"/>
    </location>
</feature>
<reference evidence="2" key="1">
    <citation type="submission" date="2020-04" db="EMBL/GenBank/DDBJ databases">
        <authorList>
            <person name="Alioto T."/>
            <person name="Alioto T."/>
            <person name="Gomez Garrido J."/>
        </authorList>
    </citation>
    <scope>NUCLEOTIDE SEQUENCE</scope>
    <source>
        <strain evidence="2">A484AB</strain>
    </source>
</reference>
<evidence type="ECO:0000313" key="2">
    <source>
        <dbReference type="EMBL" id="CAB3995025.1"/>
    </source>
</evidence>
<gene>
    <name evidence="2" type="ORF">PACLA_8A069167</name>
</gene>